<feature type="compositionally biased region" description="Polar residues" evidence="2">
    <location>
        <begin position="593"/>
        <end position="602"/>
    </location>
</feature>
<reference evidence="4" key="2">
    <citation type="submission" date="2025-08" db="UniProtKB">
        <authorList>
            <consortium name="Ensembl"/>
        </authorList>
    </citation>
    <scope>IDENTIFICATION</scope>
</reference>
<feature type="compositionally biased region" description="Polar residues" evidence="2">
    <location>
        <begin position="1134"/>
        <end position="1153"/>
    </location>
</feature>
<proteinExistence type="predicted"/>
<dbReference type="PANTHER" id="PTHR14164:SF12">
    <property type="entry name" value="PERICENTRIOLAR MATERIAL 1 PROTEIN"/>
    <property type="match status" value="1"/>
</dbReference>
<dbReference type="InterPro" id="IPR024138">
    <property type="entry name" value="Pericentriolar_Pcm1"/>
</dbReference>
<reference evidence="4" key="3">
    <citation type="submission" date="2025-09" db="UniProtKB">
        <authorList>
            <consortium name="Ensembl"/>
        </authorList>
    </citation>
    <scope>IDENTIFICATION</scope>
</reference>
<dbReference type="GO" id="GO:0034451">
    <property type="term" value="C:centriolar satellite"/>
    <property type="evidence" value="ECO:0007669"/>
    <property type="project" value="TreeGrafter"/>
</dbReference>
<feature type="compositionally biased region" description="Basic and acidic residues" evidence="2">
    <location>
        <begin position="1585"/>
        <end position="1603"/>
    </location>
</feature>
<evidence type="ECO:0000313" key="4">
    <source>
        <dbReference type="Ensembl" id="ENSDCDP00010006935.1"/>
    </source>
</evidence>
<dbReference type="GO" id="GO:1905515">
    <property type="term" value="P:non-motile cilium assembly"/>
    <property type="evidence" value="ECO:0007669"/>
    <property type="project" value="TreeGrafter"/>
</dbReference>
<name>A0AAY4AFN2_9TELE</name>
<feature type="region of interest" description="Disordered" evidence="2">
    <location>
        <begin position="835"/>
        <end position="912"/>
    </location>
</feature>
<evidence type="ECO:0000256" key="1">
    <source>
        <dbReference type="SAM" id="Coils"/>
    </source>
</evidence>
<feature type="compositionally biased region" description="Low complexity" evidence="2">
    <location>
        <begin position="1109"/>
        <end position="1119"/>
    </location>
</feature>
<keyword evidence="5" id="KW-1185">Reference proteome</keyword>
<gene>
    <name evidence="4" type="primary">PCM1</name>
</gene>
<dbReference type="GO" id="GO:0034454">
    <property type="term" value="P:microtubule anchoring at centrosome"/>
    <property type="evidence" value="ECO:0007669"/>
    <property type="project" value="InterPro"/>
</dbReference>
<dbReference type="Ensembl" id="ENSDCDT00010007169.1">
    <property type="protein sequence ID" value="ENSDCDP00010006935.1"/>
    <property type="gene ID" value="ENSDCDG00010002689.1"/>
</dbReference>
<feature type="compositionally biased region" description="Polar residues" evidence="2">
    <location>
        <begin position="57"/>
        <end position="70"/>
    </location>
</feature>
<feature type="coiled-coil region" evidence="1">
    <location>
        <begin position="262"/>
        <end position="289"/>
    </location>
</feature>
<feature type="region of interest" description="Disordered" evidence="2">
    <location>
        <begin position="1553"/>
        <end position="1605"/>
    </location>
</feature>
<feature type="compositionally biased region" description="Low complexity" evidence="2">
    <location>
        <begin position="1326"/>
        <end position="1340"/>
    </location>
</feature>
<organism evidence="4 5">
    <name type="scientific">Denticeps clupeoides</name>
    <name type="common">denticle herring</name>
    <dbReference type="NCBI Taxonomy" id="299321"/>
    <lineage>
        <taxon>Eukaryota</taxon>
        <taxon>Metazoa</taxon>
        <taxon>Chordata</taxon>
        <taxon>Craniata</taxon>
        <taxon>Vertebrata</taxon>
        <taxon>Euteleostomi</taxon>
        <taxon>Actinopterygii</taxon>
        <taxon>Neopterygii</taxon>
        <taxon>Teleostei</taxon>
        <taxon>Clupei</taxon>
        <taxon>Clupeiformes</taxon>
        <taxon>Denticipitoidei</taxon>
        <taxon>Denticipitidae</taxon>
        <taxon>Denticeps</taxon>
    </lineage>
</organism>
<feature type="compositionally biased region" description="Basic and acidic residues" evidence="2">
    <location>
        <begin position="835"/>
        <end position="847"/>
    </location>
</feature>
<evidence type="ECO:0000259" key="3">
    <source>
        <dbReference type="Pfam" id="PF15717"/>
    </source>
</evidence>
<feature type="compositionally biased region" description="Polar residues" evidence="2">
    <location>
        <begin position="120"/>
        <end position="136"/>
    </location>
</feature>
<feature type="compositionally biased region" description="Basic and acidic residues" evidence="2">
    <location>
        <begin position="1202"/>
        <end position="1218"/>
    </location>
</feature>
<feature type="region of interest" description="Disordered" evidence="2">
    <location>
        <begin position="593"/>
        <end position="642"/>
    </location>
</feature>
<protein>
    <recommendedName>
        <fullName evidence="3">Pericentriolar material 1 protein C-terminal domain-containing protein</fullName>
    </recommendedName>
</protein>
<dbReference type="PANTHER" id="PTHR14164">
    <property type="entry name" value="PERICENTRIOLAR MATERIAL 1-RELATED"/>
    <property type="match status" value="1"/>
</dbReference>
<feature type="coiled-coil region" evidence="1">
    <location>
        <begin position="712"/>
        <end position="739"/>
    </location>
</feature>
<sequence length="1824" mass="204033">MATGGASFDEGAAEQELHNWTISNGSLDDRLNNMDWGVQQKKANRSSEKNKKKFSPVSGSRLTNDISPESTPGAGRRRIRTPHSFPHVKYATQMSVPDQTELERLRQRINFTDLDERSIGSDSQGRVTAANNQRQLSENKKPFNVLPLHVNTNKSKDMHISSAASTPAAKDPKKQGPGKDIFAPGILSGKGEGAADRGAHVVSKLVQIREYIGKASSMRDDLVEKNDIPANVERLSHLIAHLKEQEKSYLRFLQKMLGRSVRGEQKEELENLRKQHDLLRKMLSQQEQLRALQGRQAALLAMQQSAEHAIQVMDETVVTETTGSVSGISITSELNDELNDLIQRFHNQLHDSQTKAVPDNRQQAESLSLSREVCRARVPLHPLTHPPAPHTPSGATSAAGAKLTKLQELQDKKQTMDKILQELHSLRDQTLNNKSNELLQNVTNNIVPVYNADGHNFFKNSRSLQCLFIDLICKLKEVHKRLNELRELVQYYEQTSDMMVDTVNENVKDDEEETEDGSLFEAMFDSEQENREPVTNIRNPNASGNWMDMNSLTNARSSSCINNREGRLNTECEINNRSAANLRSLNIPAIECQYNQDSPYNQTKDDSDEDDEDDALDEGGVHNGGRDSDCSESSHQSSLGHGNADFAQKVHRLQTAKQKLWQLQELVAMVQSDDTDGTTANEDDGLHQQPNNTRTPAPRAQSDLSLSDKAREKLYEEKLKQQHQELKQLHEERQRLMVIQDKIQDLQWACPDLQSSVSSSVSNPVQRKLPAAASNPATGPSTSAKANKLWNEMRRHQIVREELRQRRKQLESLMAEQQRRTVLSDAPCRKEVLDSHVSHSLSRDERTMATWGGSTPCHLDEDEDEDGYPSEEAAEDDSGEESSSTDELHAYSNRKQCSHNRKTRQPGSGRRQENLRWAADLSFSEGNHQWQEQVSQLQNQLDFSTSMCQTLMQDQQTLSYMLQTLLTGPYNVLPSNLGSPQVQLLMHQVNQCYTQLAWQQNNVQRLKQALNELLRQQQSQHQGSVRDSSTCPVSPSVFLPCALPPATALNIPGLTSYSPVAPGSHFVLPFSSLRLTTPANSVPDPQNSSWLSSSHINQSFPVPVDQSASLQQHSPSSSHLPRDPRARSFHKGSQESLSSIPDPSDPTIVTKTYQAGRKASAQASLASRDKTPVSKNRKRKTKAYGKNTVVESDSASSSANYTREKERGSALLKPQDHNQKLLDKLTQEKLDSKTRNSKPNASSDFSLFEALRETIYSEVATLISQNESRPHFLIELFHELQLLNTDYLRQRALYSLQDIVTKHLSEKNVVEDQTSSLGPAVWAAGSQSELTPSESLTTSDDTSEKNLGNKQNSQDIRQTEGDSMDNESFMSMSSNLEPFASDDLGNTVIHLDQALARIREYERMKLKSEFKYKSNKSASDAAVASASEASKPEPSSSALVHCPQIDTQQLDRQIKAIMTEVIPFLKERMDEICSHQLLTSVRRMVLTLTHQYDESKEFVRFFHRQLGGILQESLCKFVGQTLQDCGEDLLVEISETLFNELAFFRLMQDLDGSSTTTPKTCGKKSHQSAIVKHKDQLEDQDETEQDRASRYQEKELQEEKNGHTSDASEIEEVCICVVGLSKAETQALTNYGSGEDENELEEMEEFEAGPVEVQTSLQASTDIVNEDKQVLKGTTSVSVEKVDSPDGLCQAGDEKAEVPCATMGSQGSSTGSPDTESPVMVNADEVCSGNISQKSDEEDFVKVEDLPLQLTVMCEEELRKRITEEQKNNNLSAEILNGNTESLTGLVGNAHTLKEPGNHTFIKYFFHYFYNSIVLDSHFSFTIQ</sequence>
<feature type="region of interest" description="Disordered" evidence="2">
    <location>
        <begin position="153"/>
        <end position="184"/>
    </location>
</feature>
<feature type="compositionally biased region" description="Polar residues" evidence="2">
    <location>
        <begin position="1189"/>
        <end position="1201"/>
    </location>
</feature>
<feature type="compositionally biased region" description="Acidic residues" evidence="2">
    <location>
        <begin position="606"/>
        <end position="617"/>
    </location>
</feature>
<feature type="region of interest" description="Disordered" evidence="2">
    <location>
        <begin position="1324"/>
        <end position="1370"/>
    </location>
</feature>
<feature type="compositionally biased region" description="Polar residues" evidence="2">
    <location>
        <begin position="536"/>
        <end position="545"/>
    </location>
</feature>
<keyword evidence="1" id="KW-0175">Coiled coil</keyword>
<feature type="region of interest" description="Disordered" evidence="2">
    <location>
        <begin position="1104"/>
        <end position="1218"/>
    </location>
</feature>
<feature type="domain" description="Pericentriolar material 1 protein C-terminal" evidence="3">
    <location>
        <begin position="1693"/>
        <end position="1775"/>
    </location>
</feature>
<accession>A0AAY4AFN2</accession>
<feature type="region of interest" description="Disordered" evidence="2">
    <location>
        <begin position="674"/>
        <end position="705"/>
    </location>
</feature>
<evidence type="ECO:0000256" key="2">
    <source>
        <dbReference type="SAM" id="MobiDB-lite"/>
    </source>
</evidence>
<feature type="region of interest" description="Disordered" evidence="2">
    <location>
        <begin position="17"/>
        <end position="82"/>
    </location>
</feature>
<feature type="domain" description="Pericentriolar material 1 protein C-terminal" evidence="3">
    <location>
        <begin position="1242"/>
        <end position="1677"/>
    </location>
</feature>
<reference evidence="4 5" key="1">
    <citation type="submission" date="2020-06" db="EMBL/GenBank/DDBJ databases">
        <authorList>
            <consortium name="Wellcome Sanger Institute Data Sharing"/>
        </authorList>
    </citation>
    <scope>NUCLEOTIDE SEQUENCE [LARGE SCALE GENOMIC DNA]</scope>
</reference>
<feature type="region of interest" description="Disordered" evidence="2">
    <location>
        <begin position="526"/>
        <end position="545"/>
    </location>
</feature>
<feature type="coiled-coil region" evidence="1">
    <location>
        <begin position="793"/>
        <end position="820"/>
    </location>
</feature>
<dbReference type="Pfam" id="PF15717">
    <property type="entry name" value="PCM1_C"/>
    <property type="match status" value="2"/>
</dbReference>
<dbReference type="Proteomes" id="UP000694580">
    <property type="component" value="Chromosome 4"/>
</dbReference>
<feature type="region of interest" description="Disordered" evidence="2">
    <location>
        <begin position="117"/>
        <end position="136"/>
    </location>
</feature>
<evidence type="ECO:0000313" key="5">
    <source>
        <dbReference type="Proteomes" id="UP000694580"/>
    </source>
</evidence>
<feature type="compositionally biased region" description="Polar residues" evidence="2">
    <location>
        <begin position="1345"/>
        <end position="1356"/>
    </location>
</feature>
<dbReference type="GO" id="GO:0071539">
    <property type="term" value="P:protein localization to centrosome"/>
    <property type="evidence" value="ECO:0007669"/>
    <property type="project" value="InterPro"/>
</dbReference>
<dbReference type="InterPro" id="IPR031446">
    <property type="entry name" value="PCM1_C"/>
</dbReference>
<dbReference type="GeneTree" id="ENSGT00390000006641"/>
<dbReference type="GO" id="GO:0036064">
    <property type="term" value="C:ciliary basal body"/>
    <property type="evidence" value="ECO:0007669"/>
    <property type="project" value="TreeGrafter"/>
</dbReference>
<feature type="compositionally biased region" description="Acidic residues" evidence="2">
    <location>
        <begin position="860"/>
        <end position="884"/>
    </location>
</feature>